<dbReference type="EMBL" id="MJLZ01000052">
    <property type="protein sequence ID" value="RLM19243.1"/>
    <property type="molecule type" value="Genomic_DNA"/>
</dbReference>
<protein>
    <submittedName>
        <fullName evidence="1">Uncharacterized protein</fullName>
    </submittedName>
</protein>
<keyword evidence="2" id="KW-1185">Reference proteome</keyword>
<dbReference type="AlphaFoldDB" id="A0A421DJW1"/>
<evidence type="ECO:0000313" key="1">
    <source>
        <dbReference type="EMBL" id="RLM19243.1"/>
    </source>
</evidence>
<name>A0A421DJW1_9GAMM</name>
<accession>A0A421DJW1</accession>
<organism evidence="1 2">
    <name type="scientific">Brenneria alni</name>
    <dbReference type="NCBI Taxonomy" id="71656"/>
    <lineage>
        <taxon>Bacteria</taxon>
        <taxon>Pseudomonadati</taxon>
        <taxon>Pseudomonadota</taxon>
        <taxon>Gammaproteobacteria</taxon>
        <taxon>Enterobacterales</taxon>
        <taxon>Pectobacteriaceae</taxon>
        <taxon>Brenneria</taxon>
    </lineage>
</organism>
<gene>
    <name evidence="1" type="ORF">BIY29_16955</name>
</gene>
<proteinExistence type="predicted"/>
<evidence type="ECO:0000313" key="2">
    <source>
        <dbReference type="Proteomes" id="UP000285648"/>
    </source>
</evidence>
<sequence length="188" mass="21097">MLPLIPGLPYLNYQAERRNPNQDSEEITVKTPQEIKEKKQKKTVYDNVINNDKLMSVLAVKTSIARSNAEYFALIAATLEEQPGLSLEAYTVEVKKKFSALAPHYLKRVQSLYSPSAKGYKLISLNQGDYNFKTDGGYTFSRDQSGALLTYNGINWLGNGDIMGKKYALQVSFFSPDVISALNIDKKE</sequence>
<reference evidence="1 2" key="1">
    <citation type="submission" date="2016-09" db="EMBL/GenBank/DDBJ databases">
        <authorList>
            <person name="Doonan J."/>
            <person name="Pachebat J.A."/>
            <person name="Golyshin P.N."/>
            <person name="Denman S."/>
            <person name="Mcdonald J.E."/>
        </authorList>
    </citation>
    <scope>NUCLEOTIDE SEQUENCE [LARGE SCALE GENOMIC DNA]</scope>
    <source>
        <strain evidence="1 2">NCPPB 3934</strain>
    </source>
</reference>
<comment type="caution">
    <text evidence="1">The sequence shown here is derived from an EMBL/GenBank/DDBJ whole genome shotgun (WGS) entry which is preliminary data.</text>
</comment>
<dbReference type="Proteomes" id="UP000285648">
    <property type="component" value="Unassembled WGS sequence"/>
</dbReference>